<evidence type="ECO:0000256" key="2">
    <source>
        <dbReference type="SAM" id="SignalP"/>
    </source>
</evidence>
<dbReference type="PROSITE" id="PS50231">
    <property type="entry name" value="RICIN_B_LECTIN"/>
    <property type="match status" value="1"/>
</dbReference>
<dbReference type="Proteomes" id="UP000515307">
    <property type="component" value="Chromosome"/>
</dbReference>
<keyword evidence="4" id="KW-1185">Reference proteome</keyword>
<evidence type="ECO:0000313" key="3">
    <source>
        <dbReference type="EMBL" id="QNE73491.1"/>
    </source>
</evidence>
<feature type="signal peptide" evidence="2">
    <location>
        <begin position="1"/>
        <end position="29"/>
    </location>
</feature>
<proteinExistence type="predicted"/>
<gene>
    <name evidence="3" type="ORF">F0344_01660</name>
</gene>
<dbReference type="Gene3D" id="2.80.10.50">
    <property type="match status" value="1"/>
</dbReference>
<dbReference type="KEGG" id="sfiy:F0344_01660"/>
<evidence type="ECO:0000256" key="1">
    <source>
        <dbReference type="SAM" id="MobiDB-lite"/>
    </source>
</evidence>
<accession>A0A7G7BDS6</accession>
<dbReference type="SUPFAM" id="SSF50370">
    <property type="entry name" value="Ricin B-like lectins"/>
    <property type="match status" value="1"/>
</dbReference>
<dbReference type="AlphaFoldDB" id="A0A7G7BDS6"/>
<dbReference type="RefSeq" id="WP_185297059.1">
    <property type="nucleotide sequence ID" value="NZ_CP045702.1"/>
</dbReference>
<protein>
    <submittedName>
        <fullName evidence="3">Uncharacterized protein</fullName>
    </submittedName>
</protein>
<reference evidence="4" key="1">
    <citation type="submission" date="2019-10" db="EMBL/GenBank/DDBJ databases">
        <title>Antimicrobial potential of Antarctic Bacteria.</title>
        <authorList>
            <person name="Benaud N."/>
            <person name="Edwards R.J."/>
            <person name="Ferrari B.C."/>
        </authorList>
    </citation>
    <scope>NUCLEOTIDE SEQUENCE [LARGE SCALE GENOMIC DNA]</scope>
    <source>
        <strain evidence="4">NBSH44</strain>
    </source>
</reference>
<organism evidence="3 4">
    <name type="scientific">Streptomyces finlayi</name>
    <dbReference type="NCBI Taxonomy" id="67296"/>
    <lineage>
        <taxon>Bacteria</taxon>
        <taxon>Bacillati</taxon>
        <taxon>Actinomycetota</taxon>
        <taxon>Actinomycetes</taxon>
        <taxon>Kitasatosporales</taxon>
        <taxon>Streptomycetaceae</taxon>
        <taxon>Streptomyces</taxon>
    </lineage>
</organism>
<keyword evidence="2" id="KW-0732">Signal</keyword>
<evidence type="ECO:0000313" key="4">
    <source>
        <dbReference type="Proteomes" id="UP000515307"/>
    </source>
</evidence>
<name>A0A7G7BDS6_9ACTN</name>
<dbReference type="CDD" id="cd00161">
    <property type="entry name" value="beta-trefoil_Ricin-like"/>
    <property type="match status" value="1"/>
</dbReference>
<dbReference type="InterPro" id="IPR035992">
    <property type="entry name" value="Ricin_B-like_lectins"/>
</dbReference>
<dbReference type="EMBL" id="CP045702">
    <property type="protein sequence ID" value="QNE73491.1"/>
    <property type="molecule type" value="Genomic_DNA"/>
</dbReference>
<feature type="chain" id="PRO_5028915753" evidence="2">
    <location>
        <begin position="30"/>
        <end position="358"/>
    </location>
</feature>
<feature type="region of interest" description="Disordered" evidence="1">
    <location>
        <begin position="185"/>
        <end position="234"/>
    </location>
</feature>
<sequence length="358" mass="38405">MRSRSKLSILAAVCVSALAVGGSAQPAMADGSYDPITENCNAASAVAPGSYGTGSLTWCILAAQQSGQTKRLAREGFVKGLLDMLTNHTGGYYNIMIFDIKGKNAFGDPWFVNPYRQNLQDVAFQTDVEYHDETSREDQTYRIWIFSGGGSFTNEGDGGWGNWGFYGLWDRNGSTVNFRPTEVPTVPAVPKGETPFPGDTPATPAVPANPGPRPGYRTDTAATAPTGSGRPPVGVPVHLRTVNNLGAVATGGSSGSTVVAGKPGAADSQWTLTETDGGRYRITNGLGPDLTENKSTYFANINTWKGSSLQKWEVVNVEGDTYQVRISDQDCLTYDEDYKKLGVWTCDGSEAQRWTIAR</sequence>